<accession>A0A0V0RG30</accession>
<evidence type="ECO:0000313" key="2">
    <source>
        <dbReference type="EMBL" id="KRX13457.1"/>
    </source>
</evidence>
<sequence length="317" mass="35814">MTDCMAPIHQLQVYNRWLCLGHDRNGQTGAGWTRKRAESLRWKRLSLFYKVDSHVQLFVDALDRWPATVHHGGNSLEAAVRRRQVAWSSNNGRKALNNEREKNKECSLSEKEGSPSRETWRAANKMDGPAFRLSRLSRSNPLFILLTLNNTPCREGKNCHQVDQCTKAEGKNELYHEEDGTPSSVGSTRRHSFLLPQEASIDPASFQFNILSTGKVQLYPVFGCSLTSSVRSSCRGHRAGQGETRQQDKTRQGRRRYDRVAQYKLSAINLPPIATVRKSSANHAPLSRSDRTFVSSVIGQFFSSSFTFACWLLSVVL</sequence>
<dbReference type="AlphaFoldDB" id="A0A0V0RG30"/>
<dbReference type="OrthoDB" id="10514310at2759"/>
<dbReference type="Proteomes" id="UP000054630">
    <property type="component" value="Unassembled WGS sequence"/>
</dbReference>
<feature type="region of interest" description="Disordered" evidence="1">
    <location>
        <begin position="234"/>
        <end position="256"/>
    </location>
</feature>
<feature type="region of interest" description="Disordered" evidence="1">
    <location>
        <begin position="90"/>
        <end position="123"/>
    </location>
</feature>
<name>A0A0V0RG30_9BILA</name>
<proteinExistence type="predicted"/>
<dbReference type="EMBL" id="JYDL01000200">
    <property type="protein sequence ID" value="KRX13457.1"/>
    <property type="molecule type" value="Genomic_DNA"/>
</dbReference>
<gene>
    <name evidence="2" type="ORF">T07_13091</name>
</gene>
<organism evidence="2 3">
    <name type="scientific">Trichinella nelsoni</name>
    <dbReference type="NCBI Taxonomy" id="6336"/>
    <lineage>
        <taxon>Eukaryota</taxon>
        <taxon>Metazoa</taxon>
        <taxon>Ecdysozoa</taxon>
        <taxon>Nematoda</taxon>
        <taxon>Enoplea</taxon>
        <taxon>Dorylaimia</taxon>
        <taxon>Trichinellida</taxon>
        <taxon>Trichinellidae</taxon>
        <taxon>Trichinella</taxon>
    </lineage>
</organism>
<comment type="caution">
    <text evidence="2">The sequence shown here is derived from an EMBL/GenBank/DDBJ whole genome shotgun (WGS) entry which is preliminary data.</text>
</comment>
<evidence type="ECO:0000313" key="3">
    <source>
        <dbReference type="Proteomes" id="UP000054630"/>
    </source>
</evidence>
<protein>
    <submittedName>
        <fullName evidence="2">Uncharacterized protein</fullName>
    </submittedName>
</protein>
<feature type="compositionally biased region" description="Basic and acidic residues" evidence="1">
    <location>
        <begin position="96"/>
        <end position="120"/>
    </location>
</feature>
<reference evidence="2 3" key="1">
    <citation type="submission" date="2015-01" db="EMBL/GenBank/DDBJ databases">
        <title>Evolution of Trichinella species and genotypes.</title>
        <authorList>
            <person name="Korhonen P.K."/>
            <person name="Edoardo P."/>
            <person name="Giuseppe L.R."/>
            <person name="Gasser R.B."/>
        </authorList>
    </citation>
    <scope>NUCLEOTIDE SEQUENCE [LARGE SCALE GENOMIC DNA]</scope>
    <source>
        <strain evidence="2">ISS37</strain>
    </source>
</reference>
<evidence type="ECO:0000256" key="1">
    <source>
        <dbReference type="SAM" id="MobiDB-lite"/>
    </source>
</evidence>
<keyword evidence="3" id="KW-1185">Reference proteome</keyword>